<dbReference type="AlphaFoldDB" id="A0A4Q9LYX6"/>
<keyword evidence="2" id="KW-1185">Reference proteome</keyword>
<comment type="caution">
    <text evidence="1">The sequence shown here is derived from an EMBL/GenBank/DDBJ whole genome shotgun (WGS) entry which is preliminary data.</text>
</comment>
<organism evidence="1 2">
    <name type="scientific">Hamiltosporidium tvaerminnensis</name>
    <dbReference type="NCBI Taxonomy" id="1176355"/>
    <lineage>
        <taxon>Eukaryota</taxon>
        <taxon>Fungi</taxon>
        <taxon>Fungi incertae sedis</taxon>
        <taxon>Microsporidia</taxon>
        <taxon>Dubosqiidae</taxon>
        <taxon>Hamiltosporidium</taxon>
    </lineage>
</organism>
<dbReference type="EMBL" id="PITK01000256">
    <property type="protein sequence ID" value="TBU18009.1"/>
    <property type="molecule type" value="Genomic_DNA"/>
</dbReference>
<dbReference type="OrthoDB" id="2426083at2759"/>
<proteinExistence type="predicted"/>
<gene>
    <name evidence="1" type="ORF">CWI38_0256p0020</name>
</gene>
<evidence type="ECO:0000313" key="1">
    <source>
        <dbReference type="EMBL" id="TBU18009.1"/>
    </source>
</evidence>
<accession>A0A4Q9LYX6</accession>
<reference evidence="1 2" key="1">
    <citation type="submission" date="2017-12" db="EMBL/GenBank/DDBJ databases">
        <authorList>
            <person name="Pombert J.-F."/>
            <person name="Haag K.L."/>
            <person name="Ebert D."/>
        </authorList>
    </citation>
    <scope>NUCLEOTIDE SEQUENCE [LARGE SCALE GENOMIC DNA]</scope>
    <source>
        <strain evidence="1">IL-G-3</strain>
    </source>
</reference>
<name>A0A4Q9LYX6_9MICR</name>
<dbReference type="Proteomes" id="UP000292282">
    <property type="component" value="Unassembled WGS sequence"/>
</dbReference>
<sequence length="436" mass="51183">MKKILVSVTDDSKEWPPIVLICSWTGTLKRYSAALEVKSEEDREQCGIVTCISDTCTLTNPTEYINPRDKSLILEDTPEKKSMHELDFIVLIPALDCENMLVFGTYEFCVNDVDQKSRYRIVYWLLNLRAAVIYDMTNFINKKPTTLHNYLYNTVKVICLESKSEVDWVCCGFTYFILKGNPQRGFYYRQIYVFPNSKSSRQNGNEFFSTLWQNKFQNFCLEVNLDKSDTIDRYWKVTAILLQNVSVYKFLEIEEDNRGNPTLSSFKEVRFKLISRVERLFSYKFEFKSEHMHIQLLNRLEWVKNGNKTHLAPIKDFLKVNIVSTFKTIQLNMKAKTLLKVYNARKNELVRVSEGTEWPKKESHSFQEIIENEEVVFEPTSDKSGISANALRRGLGLEPTIKINEEFDLEEEKIVVQEQREMHKSVKMVLTRKFIK</sequence>
<evidence type="ECO:0000313" key="2">
    <source>
        <dbReference type="Proteomes" id="UP000292282"/>
    </source>
</evidence>
<dbReference type="VEuPathDB" id="MicrosporidiaDB:CWI38_0256p0020"/>
<protein>
    <submittedName>
        <fullName evidence="1">Uncharacterized protein</fullName>
    </submittedName>
</protein>